<protein>
    <recommendedName>
        <fullName evidence="3">DUF4056 domain-containing protein</fullName>
    </recommendedName>
</protein>
<name>A0A506VEC8_9GAMM</name>
<dbReference type="EMBL" id="VHQI01000002">
    <property type="protein sequence ID" value="TPW43739.1"/>
    <property type="molecule type" value="Genomic_DNA"/>
</dbReference>
<proteinExistence type="predicted"/>
<dbReference type="Proteomes" id="UP000319523">
    <property type="component" value="Unassembled WGS sequence"/>
</dbReference>
<evidence type="ECO:0000313" key="2">
    <source>
        <dbReference type="Proteomes" id="UP000319523"/>
    </source>
</evidence>
<evidence type="ECO:0000313" key="1">
    <source>
        <dbReference type="EMBL" id="TPW43739.1"/>
    </source>
</evidence>
<reference evidence="1 2" key="1">
    <citation type="submission" date="2019-06" db="EMBL/GenBank/DDBJ databases">
        <authorList>
            <person name="Yang Y."/>
        </authorList>
    </citation>
    <scope>NUCLEOTIDE SEQUENCE [LARGE SCALE GENOMIC DNA]</scope>
    <source>
        <strain evidence="1 2">BIT-26</strain>
    </source>
</reference>
<comment type="caution">
    <text evidence="1">The sequence shown here is derived from an EMBL/GenBank/DDBJ whole genome shotgun (WGS) entry which is preliminary data.</text>
</comment>
<gene>
    <name evidence="1" type="ORF">FKM52_04145</name>
</gene>
<accession>A0A506VEC8</accession>
<dbReference type="AlphaFoldDB" id="A0A506VEC8"/>
<organism evidence="1 2">
    <name type="scientific">Mixta tenebrionis</name>
    <dbReference type="NCBI Taxonomy" id="2562439"/>
    <lineage>
        <taxon>Bacteria</taxon>
        <taxon>Pseudomonadati</taxon>
        <taxon>Pseudomonadota</taxon>
        <taxon>Gammaproteobacteria</taxon>
        <taxon>Enterobacterales</taxon>
        <taxon>Erwiniaceae</taxon>
        <taxon>Mixta</taxon>
    </lineage>
</organism>
<keyword evidence="2" id="KW-1185">Reference proteome</keyword>
<dbReference type="RefSeq" id="WP_141174930.1">
    <property type="nucleotide sequence ID" value="NZ_JBHUFX010000032.1"/>
</dbReference>
<dbReference type="OrthoDB" id="6629090at2"/>
<evidence type="ECO:0008006" key="3">
    <source>
        <dbReference type="Google" id="ProtNLM"/>
    </source>
</evidence>
<sequence>MSKRKDIIDASEVFYARTGLVYSEILGWIDLGHAQGEDIKKLIYAMEQGERSSNEIYTISYSQTMYKYSKNIFGVGMHARWQIKKGRPLDQRFSIALAMMMSTAVNFERMQASLPFIWFTDSGFSAEDLVSDLLGFYRAVRPMNYFPFLKLISRKEALKRWDYYGPVGNYKNKLFKPLIFPDPTKNKYPKPFYGKLPKFMLSIKPFADYHKNIVKVITNNGAHANILTKPKSEFE</sequence>